<dbReference type="PATRIC" id="fig|322095.3.peg.1862"/>
<reference evidence="2" key="1">
    <citation type="submission" date="2016-01" db="EMBL/GenBank/DDBJ databases">
        <authorList>
            <person name="Mitreva M."/>
            <person name="Pepin K.H."/>
            <person name="Mihindukulasuriya K.A."/>
            <person name="Fulton R."/>
            <person name="Fronick C."/>
            <person name="O'Laughlin M."/>
            <person name="Miner T."/>
            <person name="Herter B."/>
            <person name="Rosa B.A."/>
            <person name="Cordes M."/>
            <person name="Tomlinson C."/>
            <person name="Wollam A."/>
            <person name="Palsikar V.B."/>
            <person name="Mardis E.R."/>
            <person name="Wilson R.K."/>
        </authorList>
    </citation>
    <scope>NUCLEOTIDE SEQUENCE [LARGE SCALE GENOMIC DNA]</scope>
    <source>
        <strain evidence="2">KA00683</strain>
    </source>
</reference>
<comment type="caution">
    <text evidence="1">The sequence shown here is derived from an EMBL/GenBank/DDBJ whole genome shotgun (WGS) entry which is preliminary data.</text>
</comment>
<gene>
    <name evidence="1" type="ORF">HMPREF3185_01887</name>
</gene>
<name>A0A134B1P7_9PORP</name>
<accession>A0A134B1P7</accession>
<evidence type="ECO:0000313" key="2">
    <source>
        <dbReference type="Proteomes" id="UP000070224"/>
    </source>
</evidence>
<dbReference type="Proteomes" id="UP000070224">
    <property type="component" value="Unassembled WGS sequence"/>
</dbReference>
<organism evidence="1 2">
    <name type="scientific">Porphyromonas somerae</name>
    <dbReference type="NCBI Taxonomy" id="322095"/>
    <lineage>
        <taxon>Bacteria</taxon>
        <taxon>Pseudomonadati</taxon>
        <taxon>Bacteroidota</taxon>
        <taxon>Bacteroidia</taxon>
        <taxon>Bacteroidales</taxon>
        <taxon>Porphyromonadaceae</taxon>
        <taxon>Porphyromonas</taxon>
    </lineage>
</organism>
<dbReference type="EMBL" id="LSDK01000131">
    <property type="protein sequence ID" value="KXB73868.1"/>
    <property type="molecule type" value="Genomic_DNA"/>
</dbReference>
<dbReference type="AlphaFoldDB" id="A0A134B1P7"/>
<sequence length="41" mass="4678">MEGVKGRKVAVRYKQSDLIWRGKAGGGARSPRLQREFIYRG</sequence>
<keyword evidence="2" id="KW-1185">Reference proteome</keyword>
<proteinExistence type="predicted"/>
<evidence type="ECO:0000313" key="1">
    <source>
        <dbReference type="EMBL" id="KXB73868.1"/>
    </source>
</evidence>
<protein>
    <submittedName>
        <fullName evidence="1">Uncharacterized protein</fullName>
    </submittedName>
</protein>
<dbReference type="STRING" id="322095.HMPREF3185_01887"/>